<reference evidence="1" key="1">
    <citation type="submission" date="2018-11" db="EMBL/GenBank/DDBJ databases">
        <title>The sequence and de novo assembly of Larimichthys crocea genome using PacBio and Hi-C technologies.</title>
        <authorList>
            <person name="Xu P."/>
            <person name="Chen B."/>
            <person name="Zhou Z."/>
            <person name="Ke Q."/>
            <person name="Wu Y."/>
            <person name="Bai H."/>
            <person name="Pu F."/>
        </authorList>
    </citation>
    <scope>NUCLEOTIDE SEQUENCE</scope>
    <source>
        <tissue evidence="1">Muscle</tissue>
    </source>
</reference>
<dbReference type="Proteomes" id="UP000793456">
    <property type="component" value="Chromosome IV"/>
</dbReference>
<keyword evidence="2" id="KW-1185">Reference proteome</keyword>
<comment type="caution">
    <text evidence="1">The sequence shown here is derived from an EMBL/GenBank/DDBJ whole genome shotgun (WGS) entry which is preliminary data.</text>
</comment>
<organism evidence="1 2">
    <name type="scientific">Larimichthys crocea</name>
    <name type="common">Large yellow croaker</name>
    <name type="synonym">Pseudosciaena crocea</name>
    <dbReference type="NCBI Taxonomy" id="215358"/>
    <lineage>
        <taxon>Eukaryota</taxon>
        <taxon>Metazoa</taxon>
        <taxon>Chordata</taxon>
        <taxon>Craniata</taxon>
        <taxon>Vertebrata</taxon>
        <taxon>Euteleostomi</taxon>
        <taxon>Actinopterygii</taxon>
        <taxon>Neopterygii</taxon>
        <taxon>Teleostei</taxon>
        <taxon>Neoteleostei</taxon>
        <taxon>Acanthomorphata</taxon>
        <taxon>Eupercaria</taxon>
        <taxon>Sciaenidae</taxon>
        <taxon>Larimichthys</taxon>
    </lineage>
</organism>
<evidence type="ECO:0000313" key="2">
    <source>
        <dbReference type="Proteomes" id="UP000793456"/>
    </source>
</evidence>
<accession>A0ACD3RPK9</accession>
<name>A0ACD3RPK9_LARCR</name>
<gene>
    <name evidence="1" type="ORF">E3U43_007051</name>
</gene>
<evidence type="ECO:0000313" key="1">
    <source>
        <dbReference type="EMBL" id="TMS20558.1"/>
    </source>
</evidence>
<dbReference type="EMBL" id="CM011677">
    <property type="protein sequence ID" value="TMS20558.1"/>
    <property type="molecule type" value="Genomic_DNA"/>
</dbReference>
<proteinExistence type="predicted"/>
<protein>
    <submittedName>
        <fullName evidence="1">Uncharacterized protein</fullName>
    </submittedName>
</protein>
<sequence length="253" mass="28346">MLVHAICQETGANLFDLSPLNTAGKYPGKSGLAMMLHMVLKVARLLQPSVIWIEDAEKMFYKKVPKEEKELEPKRLKKDLPKSLKLIKGEDRVLIIGTTKDPISADIKSLCKMYSKIILIPRPDYGSRHILWKQLIKNQGGEITKALDLSSLAKISDGYTPGHIVQVIQSVITKRRILQQANRPLTAAEFVIPLAKIDPVFQEEEESLKNWYAKTPLGKKRIKAATGKEEEEGGAPVKDKGKKDKNAKKKGKK</sequence>